<proteinExistence type="predicted"/>
<dbReference type="InterPro" id="IPR052633">
    <property type="entry name" value="GRAM_domain_protein_2B"/>
</dbReference>
<name>A0AAQ4PKI6_GASAC</name>
<dbReference type="Proteomes" id="UP000007635">
    <property type="component" value="Chromosome III"/>
</dbReference>
<evidence type="ECO:0000259" key="3">
    <source>
        <dbReference type="SMART" id="SM00568"/>
    </source>
</evidence>
<organism evidence="4 5">
    <name type="scientific">Gasterosteus aculeatus aculeatus</name>
    <name type="common">three-spined stickleback</name>
    <dbReference type="NCBI Taxonomy" id="481459"/>
    <lineage>
        <taxon>Eukaryota</taxon>
        <taxon>Metazoa</taxon>
        <taxon>Chordata</taxon>
        <taxon>Craniata</taxon>
        <taxon>Vertebrata</taxon>
        <taxon>Euteleostomi</taxon>
        <taxon>Actinopterygii</taxon>
        <taxon>Neopterygii</taxon>
        <taxon>Teleostei</taxon>
        <taxon>Neoteleostei</taxon>
        <taxon>Acanthomorphata</taxon>
        <taxon>Eupercaria</taxon>
        <taxon>Perciformes</taxon>
        <taxon>Cottioidei</taxon>
        <taxon>Gasterosteales</taxon>
        <taxon>Gasterosteidae</taxon>
        <taxon>Gasterosteus</taxon>
    </lineage>
</organism>
<feature type="domain" description="GRAM" evidence="3">
    <location>
        <begin position="112"/>
        <end position="178"/>
    </location>
</feature>
<dbReference type="SMART" id="SM00568">
    <property type="entry name" value="GRAM"/>
    <property type="match status" value="1"/>
</dbReference>
<dbReference type="InterPro" id="IPR004182">
    <property type="entry name" value="GRAM"/>
</dbReference>
<feature type="compositionally biased region" description="Polar residues" evidence="1">
    <location>
        <begin position="285"/>
        <end position="294"/>
    </location>
</feature>
<dbReference type="Ensembl" id="ENSGACT00000066832.1">
    <property type="protein sequence ID" value="ENSGACP00000038448.1"/>
    <property type="gene ID" value="ENSGACG00000036837.1"/>
</dbReference>
<feature type="transmembrane region" description="Helical" evidence="2">
    <location>
        <begin position="329"/>
        <end position="350"/>
    </location>
</feature>
<reference evidence="4 5" key="1">
    <citation type="journal article" date="2021" name="G3 (Bethesda)">
        <title>Improved contiguity of the threespine stickleback genome using long-read sequencing.</title>
        <authorList>
            <person name="Nath S."/>
            <person name="Shaw D.E."/>
            <person name="White M.A."/>
        </authorList>
    </citation>
    <scope>NUCLEOTIDE SEQUENCE [LARGE SCALE GENOMIC DNA]</scope>
    <source>
        <strain evidence="4 5">Lake Benthic</strain>
    </source>
</reference>
<dbReference type="GeneTree" id="ENSGT00940000165115"/>
<sequence>MTMRSRRFSLDGSETSPAELSDIKRRHILIFHALLGSSCVDFGRGRRRSSSRFGIKNRRDCGSLEDARLEIQELDHSLNSSVSPRNQTIAEDSVGHSDGLIHTARFLRHRKSFYKQFHEVPEGESLLHTFSCALQKEVLYQGRLFVSENYVCFYSSVLLKDTKVVIPASSVMQVKKHSSALSVLSIKTADGEKHTFMSLTRRETCYKLLQALCLQEKSINSSPHPSFAENEADNDMASSFSSLEDSVDRDLSRQSSFSQMSSEGEKRTGQMEGSVNGVIVPAPTRRNSTRQNSSTDEDNGGEPAKSWIRRIIETVAPLFFLRELRSLGVLFYVYMMLLVLLLLASGYIGLRMVALEEQLVEMSTQRTRYPHM</sequence>
<feature type="compositionally biased region" description="Low complexity" evidence="1">
    <location>
        <begin position="253"/>
        <end position="262"/>
    </location>
</feature>
<evidence type="ECO:0000313" key="5">
    <source>
        <dbReference type="Proteomes" id="UP000007635"/>
    </source>
</evidence>
<dbReference type="PANTHER" id="PTHR46645:SF1">
    <property type="entry name" value="GRAM DOMAIN-CONTAINING PROTEIN"/>
    <property type="match status" value="1"/>
</dbReference>
<keyword evidence="2" id="KW-1133">Transmembrane helix</keyword>
<dbReference type="InterPro" id="IPR011993">
    <property type="entry name" value="PH-like_dom_sf"/>
</dbReference>
<evidence type="ECO:0000256" key="2">
    <source>
        <dbReference type="SAM" id="Phobius"/>
    </source>
</evidence>
<dbReference type="AlphaFoldDB" id="A0AAQ4PKI6"/>
<keyword evidence="2" id="KW-0812">Transmembrane</keyword>
<keyword evidence="5" id="KW-1185">Reference proteome</keyword>
<protein>
    <recommendedName>
        <fullName evidence="3">GRAM domain-containing protein</fullName>
    </recommendedName>
</protein>
<reference evidence="4" key="3">
    <citation type="submission" date="2025-09" db="UniProtKB">
        <authorList>
            <consortium name="Ensembl"/>
        </authorList>
    </citation>
    <scope>IDENTIFICATION</scope>
</reference>
<reference evidence="4" key="2">
    <citation type="submission" date="2025-08" db="UniProtKB">
        <authorList>
            <consortium name="Ensembl"/>
        </authorList>
    </citation>
    <scope>IDENTIFICATION</scope>
</reference>
<accession>A0AAQ4PKI6</accession>
<keyword evidence="2" id="KW-0472">Membrane</keyword>
<evidence type="ECO:0000256" key="1">
    <source>
        <dbReference type="SAM" id="MobiDB-lite"/>
    </source>
</evidence>
<dbReference type="CDD" id="cd13220">
    <property type="entry name" value="PH-GRAM_GRAMDC"/>
    <property type="match status" value="1"/>
</dbReference>
<dbReference type="Pfam" id="PF02893">
    <property type="entry name" value="GRAM"/>
    <property type="match status" value="1"/>
</dbReference>
<evidence type="ECO:0000313" key="4">
    <source>
        <dbReference type="Ensembl" id="ENSGACP00000038448.1"/>
    </source>
</evidence>
<feature type="region of interest" description="Disordered" evidence="1">
    <location>
        <begin position="246"/>
        <end position="303"/>
    </location>
</feature>
<dbReference type="PANTHER" id="PTHR46645">
    <property type="entry name" value="GRAM DOMAIN-CONTAINING PROTEIN 2B-RELATED"/>
    <property type="match status" value="1"/>
</dbReference>
<dbReference type="Gene3D" id="2.30.29.30">
    <property type="entry name" value="Pleckstrin-homology domain (PH domain)/Phosphotyrosine-binding domain (PTB)"/>
    <property type="match status" value="1"/>
</dbReference>